<dbReference type="EMBL" id="CABPSR010000095">
    <property type="protein sequence ID" value="VVE86073.1"/>
    <property type="molecule type" value="Genomic_DNA"/>
</dbReference>
<organism evidence="1 2">
    <name type="scientific">Pandoraea sputorum</name>
    <dbReference type="NCBI Taxonomy" id="93222"/>
    <lineage>
        <taxon>Bacteria</taxon>
        <taxon>Pseudomonadati</taxon>
        <taxon>Pseudomonadota</taxon>
        <taxon>Betaproteobacteria</taxon>
        <taxon>Burkholderiales</taxon>
        <taxon>Burkholderiaceae</taxon>
        <taxon>Pandoraea</taxon>
    </lineage>
</organism>
<reference evidence="1 2" key="1">
    <citation type="submission" date="2019-08" db="EMBL/GenBank/DDBJ databases">
        <authorList>
            <person name="Peeters C."/>
        </authorList>
    </citation>
    <scope>NUCLEOTIDE SEQUENCE [LARGE SCALE GENOMIC DNA]</scope>
    <source>
        <strain evidence="1 2">LMG 31121</strain>
    </source>
</reference>
<protein>
    <submittedName>
        <fullName evidence="1">Uncharacterized protein</fullName>
    </submittedName>
</protein>
<dbReference type="AlphaFoldDB" id="A0A5E5BNL5"/>
<sequence length="191" mass="21219">MLDVTDVIENETLEAIELGQFLRQAQIAFGGQQTLHERRGGREQYRATKFDQGVSQGAGEMALARARAADGHDVDCVFEECAALQPLHLHPGGRVEAIQVECPEGLAWCKFRLLSQTFDASPDLGRLLNALELQQKRLMRQSFLGRAQRRRLDGLAHGREIQGAQQRQQFIARTGHVGSSTESDGRTPTNQ</sequence>
<accession>A0A5E5BNL5</accession>
<gene>
    <name evidence="1" type="ORF">PSP31121_05712</name>
</gene>
<name>A0A5E5BNL5_9BURK</name>
<evidence type="ECO:0000313" key="1">
    <source>
        <dbReference type="EMBL" id="VVE86073.1"/>
    </source>
</evidence>
<dbReference type="Proteomes" id="UP000335538">
    <property type="component" value="Unassembled WGS sequence"/>
</dbReference>
<proteinExistence type="predicted"/>
<evidence type="ECO:0000313" key="2">
    <source>
        <dbReference type="Proteomes" id="UP000335538"/>
    </source>
</evidence>